<evidence type="ECO:0000313" key="2">
    <source>
        <dbReference type="Proteomes" id="UP000712600"/>
    </source>
</evidence>
<reference evidence="1" key="1">
    <citation type="submission" date="2019-12" db="EMBL/GenBank/DDBJ databases">
        <title>Genome sequencing and annotation of Brassica cretica.</title>
        <authorList>
            <person name="Studholme D.J."/>
            <person name="Sarris P."/>
        </authorList>
    </citation>
    <scope>NUCLEOTIDE SEQUENCE</scope>
    <source>
        <strain evidence="1">PFS-109/04</strain>
        <tissue evidence="1">Leaf</tissue>
    </source>
</reference>
<evidence type="ECO:0000313" key="1">
    <source>
        <dbReference type="EMBL" id="KAF3513207.1"/>
    </source>
</evidence>
<organism evidence="1 2">
    <name type="scientific">Brassica cretica</name>
    <name type="common">Mustard</name>
    <dbReference type="NCBI Taxonomy" id="69181"/>
    <lineage>
        <taxon>Eukaryota</taxon>
        <taxon>Viridiplantae</taxon>
        <taxon>Streptophyta</taxon>
        <taxon>Embryophyta</taxon>
        <taxon>Tracheophyta</taxon>
        <taxon>Spermatophyta</taxon>
        <taxon>Magnoliopsida</taxon>
        <taxon>eudicotyledons</taxon>
        <taxon>Gunneridae</taxon>
        <taxon>Pentapetalae</taxon>
        <taxon>rosids</taxon>
        <taxon>malvids</taxon>
        <taxon>Brassicales</taxon>
        <taxon>Brassicaceae</taxon>
        <taxon>Brassiceae</taxon>
        <taxon>Brassica</taxon>
    </lineage>
</organism>
<dbReference type="EMBL" id="QGKX02001521">
    <property type="protein sequence ID" value="KAF3513207.1"/>
    <property type="molecule type" value="Genomic_DNA"/>
</dbReference>
<sequence length="249" mass="27146">MGSPGVCIRRCNFDGVASYLSGSSIASEPFVFDDRGRLKYLMIGLVLFGFLGSARGVPFEEADSIKPPIQSLEAVSVALVKVPVNPVLKVIWFIFGEDLFFSKDGGPQVSGVIPEEGSLAFQRRGQVGGEGEVSRPLPRVSSFMCDPTRGGKGGQSWSSFFTTGEPDHQTGLESSYIIVGGVVPSEAIIDALAVLTWREEVHEPELSLPTTDMYHRTTISCYRRSSYITGANGRRKKLNTSMERVKEKD</sequence>
<proteinExistence type="predicted"/>
<dbReference type="AlphaFoldDB" id="A0A8S9PJS8"/>
<protein>
    <submittedName>
        <fullName evidence="1">Uncharacterized protein</fullName>
    </submittedName>
</protein>
<accession>A0A8S9PJS8</accession>
<gene>
    <name evidence="1" type="ORF">F2Q69_00004138</name>
</gene>
<name>A0A8S9PJS8_BRACR</name>
<comment type="caution">
    <text evidence="1">The sequence shown here is derived from an EMBL/GenBank/DDBJ whole genome shotgun (WGS) entry which is preliminary data.</text>
</comment>
<dbReference type="Proteomes" id="UP000712600">
    <property type="component" value="Unassembled WGS sequence"/>
</dbReference>